<dbReference type="InterPro" id="IPR001295">
    <property type="entry name" value="Dihydroorotate_DH_CS"/>
</dbReference>
<organism evidence="8 9">
    <name type="scientific">Naasia aerilata</name>
    <dbReference type="NCBI Taxonomy" id="1162966"/>
    <lineage>
        <taxon>Bacteria</taxon>
        <taxon>Bacillati</taxon>
        <taxon>Actinomycetota</taxon>
        <taxon>Actinomycetes</taxon>
        <taxon>Micrococcales</taxon>
        <taxon>Microbacteriaceae</taxon>
        <taxon>Naasia</taxon>
    </lineage>
</organism>
<dbReference type="PANTHER" id="PTHR48109:SF4">
    <property type="entry name" value="DIHYDROOROTATE DEHYDROGENASE (QUINONE), MITOCHONDRIAL"/>
    <property type="match status" value="1"/>
</dbReference>
<dbReference type="SUPFAM" id="SSF51395">
    <property type="entry name" value="FMN-linked oxidoreductases"/>
    <property type="match status" value="1"/>
</dbReference>
<evidence type="ECO:0000256" key="5">
    <source>
        <dbReference type="ARBA" id="ARBA00022975"/>
    </source>
</evidence>
<protein>
    <recommendedName>
        <fullName evidence="7">Dihydroorotate dehydrogenase catalytic domain-containing protein</fullName>
    </recommendedName>
</protein>
<sequence>MDPELAHRLAFDVIRWLPATGLAALVARLTRPRGTPAVEAMGLRFPSPFGLAAGFDKDAEAVRGLAALGFGHVEVGTVTARPQEGNPRPRLFRLLPDRAVINRMGFNNGGAEAVAARLRRLRATHRDLPVLGINIGKSRVVAVEDAIDDYRTSARLLAPSRTTSPST</sequence>
<gene>
    <name evidence="8" type="ORF">GCM10025866_32440</name>
</gene>
<evidence type="ECO:0000256" key="2">
    <source>
        <dbReference type="ARBA" id="ARBA00004725"/>
    </source>
</evidence>
<evidence type="ECO:0000259" key="7">
    <source>
        <dbReference type="Pfam" id="PF01180"/>
    </source>
</evidence>
<dbReference type="Proteomes" id="UP001321498">
    <property type="component" value="Chromosome"/>
</dbReference>
<evidence type="ECO:0000313" key="9">
    <source>
        <dbReference type="Proteomes" id="UP001321498"/>
    </source>
</evidence>
<keyword evidence="5" id="KW-0665">Pyrimidine biosynthesis</keyword>
<keyword evidence="4" id="KW-0288">FMN</keyword>
<evidence type="ECO:0000256" key="4">
    <source>
        <dbReference type="ARBA" id="ARBA00022643"/>
    </source>
</evidence>
<keyword evidence="3" id="KW-0285">Flavoprotein</keyword>
<feature type="domain" description="Dihydroorotate dehydrogenase catalytic" evidence="7">
    <location>
        <begin position="38"/>
        <end position="159"/>
    </location>
</feature>
<evidence type="ECO:0000313" key="8">
    <source>
        <dbReference type="EMBL" id="BDZ47335.1"/>
    </source>
</evidence>
<dbReference type="InterPro" id="IPR005720">
    <property type="entry name" value="Dihydroorotate_DH_cat"/>
</dbReference>
<evidence type="ECO:0000256" key="6">
    <source>
        <dbReference type="ARBA" id="ARBA00023002"/>
    </source>
</evidence>
<keyword evidence="6" id="KW-0560">Oxidoreductase</keyword>
<keyword evidence="9" id="KW-1185">Reference proteome</keyword>
<name>A0ABM8GG56_9MICO</name>
<dbReference type="Pfam" id="PF01180">
    <property type="entry name" value="DHO_dh"/>
    <property type="match status" value="1"/>
</dbReference>
<dbReference type="PROSITE" id="PS00911">
    <property type="entry name" value="DHODEHASE_1"/>
    <property type="match status" value="1"/>
</dbReference>
<dbReference type="EMBL" id="AP027731">
    <property type="protein sequence ID" value="BDZ47335.1"/>
    <property type="molecule type" value="Genomic_DNA"/>
</dbReference>
<comment type="pathway">
    <text evidence="2">Pyrimidine metabolism; UMP biosynthesis via de novo pathway.</text>
</comment>
<dbReference type="InterPro" id="IPR050074">
    <property type="entry name" value="DHO_dehydrogenase"/>
</dbReference>
<evidence type="ECO:0000256" key="1">
    <source>
        <dbReference type="ARBA" id="ARBA00001917"/>
    </source>
</evidence>
<dbReference type="InterPro" id="IPR013785">
    <property type="entry name" value="Aldolase_TIM"/>
</dbReference>
<dbReference type="Gene3D" id="3.20.20.70">
    <property type="entry name" value="Aldolase class I"/>
    <property type="match status" value="1"/>
</dbReference>
<reference evidence="9" key="1">
    <citation type="journal article" date="2019" name="Int. J. Syst. Evol. Microbiol.">
        <title>The Global Catalogue of Microorganisms (GCM) 10K type strain sequencing project: providing services to taxonomists for standard genome sequencing and annotation.</title>
        <authorList>
            <consortium name="The Broad Institute Genomics Platform"/>
            <consortium name="The Broad Institute Genome Sequencing Center for Infectious Disease"/>
            <person name="Wu L."/>
            <person name="Ma J."/>
        </authorList>
    </citation>
    <scope>NUCLEOTIDE SEQUENCE [LARGE SCALE GENOMIC DNA]</scope>
    <source>
        <strain evidence="9">NBRC 108725</strain>
    </source>
</reference>
<proteinExistence type="predicted"/>
<comment type="cofactor">
    <cofactor evidence="1">
        <name>FMN</name>
        <dbReference type="ChEBI" id="CHEBI:58210"/>
    </cofactor>
</comment>
<evidence type="ECO:0000256" key="3">
    <source>
        <dbReference type="ARBA" id="ARBA00022630"/>
    </source>
</evidence>
<dbReference type="PANTHER" id="PTHR48109">
    <property type="entry name" value="DIHYDROOROTATE DEHYDROGENASE (QUINONE), MITOCHONDRIAL-RELATED"/>
    <property type="match status" value="1"/>
</dbReference>
<accession>A0ABM8GG56</accession>